<dbReference type="EMBL" id="GQ869381">
    <property type="protein sequence ID" value="ACX33919.1"/>
    <property type="molecule type" value="Genomic_DNA"/>
</dbReference>
<organism evidence="3">
    <name type="scientific">uncultured prokaryote AT3</name>
    <dbReference type="NCBI Taxonomy" id="672202"/>
    <lineage>
        <taxon>unclassified sequences</taxon>
        <taxon>environmental samples</taxon>
    </lineage>
</organism>
<sequence length="645" mass="71283">MAKTASCPSCGAPVTFRSVASVLAVCDYCQSTLVRDGVKLENLGKMAEFLDDRSPLQRGSEGRWKGRHFGLIGRLQLKYEAGLWNEWHLFFDDGKSGWLSEAGGELVISEPVRIPEELPAFDTLVIGESIRLAGQAFQVTNILTAECVAGEGELPFKVGAGYPAPVVDLRDSNGRFATIDYSDATAPGVEPPVRPLVFIGEAVPFGQLAMTNLRDPAAGGKPNVKAKAFQCPQCGAPLSARSAEIISVGCGSCGAVVDTQKDVAKRIATAKSKQKVTPLLELGSSGKLFGEQLEVIGFMQRRMQADDHWYFWREYVLLAPDNSLRWLSEYDGHWNLARVQSKAVAAFGETVKFAGQEYKHFQTYEAFVDFVIGEFPWLVKVDQSARVHDYVAPPLMLSREVTSSEDVWTASEYVATADIELAFGLKTPLPKPIGTFANQPNPGAERHRKFCQYFWRLFFAAWAIHLGLLIFGGGTVLKEDVSYRNDSDEARLSKEFVLPRGAHRLEIAHNAQFSNHWLALHMALVNKDTGEAWQTDREISFYEGIDDGESWSEGAKNDEIVFTELPAGTYFLAEEAELDPAIPSVGGQVRISHAGPRWSSLVLLILFLVAFPVFTWWRQKAFEIARWADSDHPIVSASSDDSDDD</sequence>
<dbReference type="AlphaFoldDB" id="D3W8H0"/>
<evidence type="ECO:0000313" key="3">
    <source>
        <dbReference type="EMBL" id="ACX33919.1"/>
    </source>
</evidence>
<keyword evidence="1" id="KW-0472">Membrane</keyword>
<keyword evidence="1" id="KW-1133">Transmembrane helix</keyword>
<feature type="domain" description="DUF4178" evidence="2">
    <location>
        <begin position="282"/>
        <end position="414"/>
    </location>
</feature>
<reference evidence="3" key="1">
    <citation type="journal article" date="2010" name="Appl. Environ. Microbiol.">
        <title>Expanding small-molecule functional metagenomics through parallel screening of broad-host-range cosmid environmental DNA libraries in diverse proteobacteria.</title>
        <authorList>
            <person name="Craig J.W."/>
            <person name="Chang F.Y."/>
            <person name="Kim J.H."/>
            <person name="Obiajulu S.C."/>
            <person name="Brady S.F."/>
        </authorList>
    </citation>
    <scope>NUCLEOTIDE SEQUENCE</scope>
</reference>
<evidence type="ECO:0000256" key="1">
    <source>
        <dbReference type="SAM" id="Phobius"/>
    </source>
</evidence>
<feature type="domain" description="DUF4178" evidence="2">
    <location>
        <begin position="58"/>
        <end position="182"/>
    </location>
</feature>
<feature type="transmembrane region" description="Helical" evidence="1">
    <location>
        <begin position="453"/>
        <end position="477"/>
    </location>
</feature>
<name>D3W8H0_9ZZZZ</name>
<keyword evidence="1" id="KW-0812">Transmembrane</keyword>
<proteinExistence type="predicted"/>
<dbReference type="InterPro" id="IPR025235">
    <property type="entry name" value="DUF4178"/>
</dbReference>
<accession>D3W8H0</accession>
<protein>
    <recommendedName>
        <fullName evidence="2">DUF4178 domain-containing protein</fullName>
    </recommendedName>
</protein>
<evidence type="ECO:0000259" key="2">
    <source>
        <dbReference type="Pfam" id="PF13785"/>
    </source>
</evidence>
<feature type="transmembrane region" description="Helical" evidence="1">
    <location>
        <begin position="598"/>
        <end position="617"/>
    </location>
</feature>
<dbReference type="Pfam" id="PF13785">
    <property type="entry name" value="DUF4178"/>
    <property type="match status" value="2"/>
</dbReference>